<comment type="caution">
    <text evidence="1">The sequence shown here is derived from an EMBL/GenBank/DDBJ whole genome shotgun (WGS) entry which is preliminary data.</text>
</comment>
<evidence type="ECO:0000313" key="2">
    <source>
        <dbReference type="Proteomes" id="UP000320333"/>
    </source>
</evidence>
<evidence type="ECO:0000313" key="1">
    <source>
        <dbReference type="EMBL" id="TPX73383.1"/>
    </source>
</evidence>
<dbReference type="OrthoDB" id="5959877at2759"/>
<dbReference type="AlphaFoldDB" id="A0A507FAT5"/>
<evidence type="ECO:0008006" key="3">
    <source>
        <dbReference type="Google" id="ProtNLM"/>
    </source>
</evidence>
<gene>
    <name evidence="1" type="ORF">CcCBS67573_g05347</name>
</gene>
<name>A0A507FAT5_9FUNG</name>
<proteinExistence type="predicted"/>
<dbReference type="Pfam" id="PF05960">
    <property type="entry name" value="DUF885"/>
    <property type="match status" value="1"/>
</dbReference>
<dbReference type="Proteomes" id="UP000320333">
    <property type="component" value="Unassembled WGS sequence"/>
</dbReference>
<dbReference type="PANTHER" id="PTHR33361">
    <property type="entry name" value="GLR0591 PROTEIN"/>
    <property type="match status" value="1"/>
</dbReference>
<reference evidence="1 2" key="1">
    <citation type="journal article" date="2019" name="Sci. Rep.">
        <title>Comparative genomics of chytrid fungi reveal insights into the obligate biotrophic and pathogenic lifestyle of Synchytrium endobioticum.</title>
        <authorList>
            <person name="van de Vossenberg B.T.L.H."/>
            <person name="Warris S."/>
            <person name="Nguyen H.D.T."/>
            <person name="van Gent-Pelzer M.P.E."/>
            <person name="Joly D.L."/>
            <person name="van de Geest H.C."/>
            <person name="Bonants P.J.M."/>
            <person name="Smith D.S."/>
            <person name="Levesque C.A."/>
            <person name="van der Lee T.A.J."/>
        </authorList>
    </citation>
    <scope>NUCLEOTIDE SEQUENCE [LARGE SCALE GENOMIC DNA]</scope>
    <source>
        <strain evidence="1 2">CBS 675.73</strain>
    </source>
</reference>
<dbReference type="PANTHER" id="PTHR33361:SF2">
    <property type="entry name" value="DUF885 DOMAIN-CONTAINING PROTEIN"/>
    <property type="match status" value="1"/>
</dbReference>
<dbReference type="InterPro" id="IPR010281">
    <property type="entry name" value="DUF885"/>
</dbReference>
<sequence>MTNVPAILHTEKKVVVTTTTATVDGNSSTTTKTTTTTTKTFTPVSNLEAISKLNDKYVDIIFKEDPFNCAVFGVRKYEDQVFDLSLECMKKSLADRQALLEEVKRFEAGAEGALSVQEAIDLNILKEALEGNIESLGVPGEVGYAFELLHNHMMSPFASLEMLIGNYQRKETKEDLINYNTRLQLLGAQFDHVIASYKSGIRRGITLNKEGAELMIKKFSDGIGGETLEERTEFAAKSPLNMAKEAKELLGDEHYLVPAIRDHILPGYAKVKTFLEQEYLPHVRQSPGLYGMPDYEKQYAAFILQNTNIRYTPTEVHEIGLKEVARIEALMETAKTTCGFEGTLQEFQADLFNKEKYPQLYYEKDEDTIQDYIEICAAAKAKMVDYFDKFPKFDCRVEPVPAFLEMQMPLAFYMQGTPTTAGCFSANMRLHKIKPSHQKTALCLHEANPGHHHQVSLALENDNLHLARRLTFYTSYAEGWGLYCEYLGEEMGFYSDPFQYFGRLELEMFRAIRLVVDSGLHGKGWSVDQAVDYMLSKVSMTRDEIVTEVSRYCVIPGQALSYKIGEFKIKELRAYAEKELGEKFDIKKFHACVIDYGMVPLGTLEQIVKNWVKNTV</sequence>
<organism evidence="1 2">
    <name type="scientific">Chytriomyces confervae</name>
    <dbReference type="NCBI Taxonomy" id="246404"/>
    <lineage>
        <taxon>Eukaryota</taxon>
        <taxon>Fungi</taxon>
        <taxon>Fungi incertae sedis</taxon>
        <taxon>Chytridiomycota</taxon>
        <taxon>Chytridiomycota incertae sedis</taxon>
        <taxon>Chytridiomycetes</taxon>
        <taxon>Chytridiales</taxon>
        <taxon>Chytriomycetaceae</taxon>
        <taxon>Chytriomyces</taxon>
    </lineage>
</organism>
<keyword evidence="2" id="KW-1185">Reference proteome</keyword>
<dbReference type="EMBL" id="QEAP01000189">
    <property type="protein sequence ID" value="TPX73383.1"/>
    <property type="molecule type" value="Genomic_DNA"/>
</dbReference>
<protein>
    <recommendedName>
        <fullName evidence="3">DUF885 domain-containing protein</fullName>
    </recommendedName>
</protein>
<accession>A0A507FAT5</accession>